<gene>
    <name evidence="1" type="ORF">DPMN_140098</name>
</gene>
<dbReference type="EMBL" id="JAIWYP010000006">
    <property type="protein sequence ID" value="KAH3811686.1"/>
    <property type="molecule type" value="Genomic_DNA"/>
</dbReference>
<sequence>MAASTHMFTDKETNNWFKACLALNLTKEGLANFLKTELQKLQTAVGISCGNCSTQKLVLCPTNPYCSKRKRNYCPYHKSQIPQSCLTCDKVKQNIESHHRYNNPSWRNTDATKWASDYWEIGKCFLPPDGYSSVLSVQESDLNGVISILLNCTHFQNCLSPSCLSPPPPNKQSPLEMVRQIGRDVRHTSDCKVTDSALHGYFQRLSTLLADPKFLLHDHSATIARTRLSDLQNDRMSLKDLGELLKEAYQTLEHAKETGERVSKEAERTLAEALKKIDTSIQAGEQRIECKTQLGEQRIDSTTQLGEQRIESKTQLGEQRIESKTQLGEQRIDSTTQLGEQRIESKTLAVEKRIETKGNDVKQNIERQIKDGTHHISRHLQIGIVRMQLAANKTKAEDYERCVADLRQCLIQYYDDTTCNVPVLTFDNSLDKRITDVYATPKIHRINIEKDGQRVKEERILAYRDIFYTNNTSNKRIYIQGEPGRGKSTFAVKLVHDWCYEKPPLSAITSENISLSNRLIWRDENLLSPSAPINIQAFEDRVTLQKFKFLFFITLRDSRDQTDVTQMIKKQLIDNMFSDEERADKYKLLLQIIKTEICLVVREGLDEWVCPSGSNLAEPSMAGFPKDTCTVLTTTRPWKLVDEKIKNSQIERLLEIEGIISPYSFTKNILRCIIDQRKALGDTVDEFELFVNRRELQSLSSSPMLYALVICNWVDTIGEEEHLKGSSLCLLYTTLLESLCKKANSAPGYFNDSNAPPVHCFSRTNYLQPNIEHLNKLACAACKLLFSCERETAIVFNDIKLSHYFSNEEFVGCKMFALKAGILTNRKEKHRTENSNLFIHKSVQEFLAAYHIACNPNVIDDIISRYLECYNNSYLDISQVLIFVCGMNISAANKLSALMNQCDVDNCGASGYYACAFQRVIESGIREAVANKQDGIRLKLSHFNITPGNMRDINLIWSTNTSNIHSFSGVFNALDERTSHFEVKLSSCLKLKWLQLWGNGIWFQETDTSSKSEHPIMIVLNSACQFQCAGPLPVLPSIERIYLQHVICSSTWLHGLFCTLLTCDHEVVCTMRQCYINSHSDYESSKIHLGKHAVNMHISTYESPGLREALHGLKIKSLTLSGFTERLCVKSYAQSLSSLKQLGTLSIDMNNSPSLWEALNGLNIKSLTVIGRNKRLDVKFIELLKQSLSSLKQMETLSIDMNNSPSLWEAIKRLNIKSLTLTGWNERLDVEFVESFRQSLYSLKQLESLSIDMYNSSGIWKALNGLNIKNMTLNGFNKLYDVNHVESLSQTPSSLKQLETLTICVFNYIDLQLPQSLKYVNIYCYALYPSELRTLAKTLSACDQKIEGKLEFGCSRITSGYVFSHIFERIPVEEYMAIRQELVALKNVAVKRFKIFDRIKPNMRTGDADSAWSVRGICDSDDDHEDYGNVEDDAHKKFIANINDIIINRISMRFAITPDSIS</sequence>
<keyword evidence="2" id="KW-1185">Reference proteome</keyword>
<organism evidence="1 2">
    <name type="scientific">Dreissena polymorpha</name>
    <name type="common">Zebra mussel</name>
    <name type="synonym">Mytilus polymorpha</name>
    <dbReference type="NCBI Taxonomy" id="45954"/>
    <lineage>
        <taxon>Eukaryota</taxon>
        <taxon>Metazoa</taxon>
        <taxon>Spiralia</taxon>
        <taxon>Lophotrochozoa</taxon>
        <taxon>Mollusca</taxon>
        <taxon>Bivalvia</taxon>
        <taxon>Autobranchia</taxon>
        <taxon>Heteroconchia</taxon>
        <taxon>Euheterodonta</taxon>
        <taxon>Imparidentia</taxon>
        <taxon>Neoheterodontei</taxon>
        <taxon>Myida</taxon>
        <taxon>Dreissenoidea</taxon>
        <taxon>Dreissenidae</taxon>
        <taxon>Dreissena</taxon>
    </lineage>
</organism>
<evidence type="ECO:0000313" key="2">
    <source>
        <dbReference type="Proteomes" id="UP000828390"/>
    </source>
</evidence>
<protein>
    <recommendedName>
        <fullName evidence="3">NACHT domain-containing protein</fullName>
    </recommendedName>
</protein>
<evidence type="ECO:0008006" key="3">
    <source>
        <dbReference type="Google" id="ProtNLM"/>
    </source>
</evidence>
<dbReference type="InterPro" id="IPR027897">
    <property type="entry name" value="DUF4559"/>
</dbReference>
<comment type="caution">
    <text evidence="1">The sequence shown here is derived from an EMBL/GenBank/DDBJ whole genome shotgun (WGS) entry which is preliminary data.</text>
</comment>
<dbReference type="SUPFAM" id="SSF52047">
    <property type="entry name" value="RNI-like"/>
    <property type="match status" value="1"/>
</dbReference>
<dbReference type="PANTHER" id="PTHR46312">
    <property type="entry name" value="NACHT DOMAIN-CONTAINING PROTEIN"/>
    <property type="match status" value="1"/>
</dbReference>
<dbReference type="Gene3D" id="3.40.50.300">
    <property type="entry name" value="P-loop containing nucleotide triphosphate hydrolases"/>
    <property type="match status" value="1"/>
</dbReference>
<dbReference type="OrthoDB" id="8964250at2759"/>
<dbReference type="Pfam" id="PF15112">
    <property type="entry name" value="DUF4559"/>
    <property type="match status" value="1"/>
</dbReference>
<accession>A0A9D4JGC6</accession>
<dbReference type="InterPro" id="IPR027417">
    <property type="entry name" value="P-loop_NTPase"/>
</dbReference>
<dbReference type="PANTHER" id="PTHR46312:SF2">
    <property type="entry name" value="NUCLEOTIDE-BINDING OLIGOMERIZATION DOMAIN-CONTAINING PROTEIN 2-LIKE"/>
    <property type="match status" value="1"/>
</dbReference>
<reference evidence="1" key="2">
    <citation type="submission" date="2020-11" db="EMBL/GenBank/DDBJ databases">
        <authorList>
            <person name="McCartney M.A."/>
            <person name="Auch B."/>
            <person name="Kono T."/>
            <person name="Mallez S."/>
            <person name="Becker A."/>
            <person name="Gohl D.M."/>
            <person name="Silverstein K.A.T."/>
            <person name="Koren S."/>
            <person name="Bechman K.B."/>
            <person name="Herman A."/>
            <person name="Abrahante J.E."/>
            <person name="Garbe J."/>
        </authorList>
    </citation>
    <scope>NUCLEOTIDE SEQUENCE</scope>
    <source>
        <strain evidence="1">Duluth1</strain>
        <tissue evidence="1">Whole animal</tissue>
    </source>
</reference>
<evidence type="ECO:0000313" key="1">
    <source>
        <dbReference type="EMBL" id="KAH3811686.1"/>
    </source>
</evidence>
<proteinExistence type="predicted"/>
<reference evidence="1" key="1">
    <citation type="journal article" date="2019" name="bioRxiv">
        <title>The Genome of the Zebra Mussel, Dreissena polymorpha: A Resource for Invasive Species Research.</title>
        <authorList>
            <person name="McCartney M.A."/>
            <person name="Auch B."/>
            <person name="Kono T."/>
            <person name="Mallez S."/>
            <person name="Zhang Y."/>
            <person name="Obille A."/>
            <person name="Becker A."/>
            <person name="Abrahante J.E."/>
            <person name="Garbe J."/>
            <person name="Badalamenti J.P."/>
            <person name="Herman A."/>
            <person name="Mangelson H."/>
            <person name="Liachko I."/>
            <person name="Sullivan S."/>
            <person name="Sone E.D."/>
            <person name="Koren S."/>
            <person name="Silverstein K.A.T."/>
            <person name="Beckman K.B."/>
            <person name="Gohl D.M."/>
        </authorList>
    </citation>
    <scope>NUCLEOTIDE SEQUENCE</scope>
    <source>
        <strain evidence="1">Duluth1</strain>
        <tissue evidence="1">Whole animal</tissue>
    </source>
</reference>
<dbReference type="Proteomes" id="UP000828390">
    <property type="component" value="Unassembled WGS sequence"/>
</dbReference>
<name>A0A9D4JGC6_DREPO</name>